<proteinExistence type="predicted"/>
<accession>A0A645HFB6</accession>
<name>A0A645HFB6_9ZZZZ</name>
<dbReference type="EMBL" id="VSSQ01088019">
    <property type="protein sequence ID" value="MPN34794.1"/>
    <property type="molecule type" value="Genomic_DNA"/>
</dbReference>
<comment type="caution">
    <text evidence="1">The sequence shown here is derived from an EMBL/GenBank/DDBJ whole genome shotgun (WGS) entry which is preliminary data.</text>
</comment>
<reference evidence="1" key="1">
    <citation type="submission" date="2019-08" db="EMBL/GenBank/DDBJ databases">
        <authorList>
            <person name="Kucharzyk K."/>
            <person name="Murdoch R.W."/>
            <person name="Higgins S."/>
            <person name="Loffler F."/>
        </authorList>
    </citation>
    <scope>NUCLEOTIDE SEQUENCE</scope>
</reference>
<sequence>MRSAAIALASASLRALMAACSSRVVISSMVFVSPDGNSCGCCMKSSRSAAGTSRRARIFVGCKSDIDVVFENSREALINLWAVRSVNSTFSSNHFPHSPCGSDSLASFNRLPISIMFWAVCCLRINISAVSVSTLDGSTSSLLTVTGLSPVKSSTLTPSALAILSSSSG</sequence>
<protein>
    <submittedName>
        <fullName evidence="1">Uncharacterized protein</fullName>
    </submittedName>
</protein>
<organism evidence="1">
    <name type="scientific">bioreactor metagenome</name>
    <dbReference type="NCBI Taxonomy" id="1076179"/>
    <lineage>
        <taxon>unclassified sequences</taxon>
        <taxon>metagenomes</taxon>
        <taxon>ecological metagenomes</taxon>
    </lineage>
</organism>
<dbReference type="AlphaFoldDB" id="A0A645HFB6"/>
<gene>
    <name evidence="1" type="ORF">SDC9_182288</name>
</gene>
<evidence type="ECO:0000313" key="1">
    <source>
        <dbReference type="EMBL" id="MPN34794.1"/>
    </source>
</evidence>